<evidence type="ECO:0000256" key="1">
    <source>
        <dbReference type="ARBA" id="ARBA00008919"/>
    </source>
</evidence>
<dbReference type="RefSeq" id="WP_227704247.1">
    <property type="nucleotide sequence ID" value="NZ_JBEAAL010000003.1"/>
</dbReference>
<evidence type="ECO:0000313" key="6">
    <source>
        <dbReference type="Proteomes" id="UP001496627"/>
    </source>
</evidence>
<evidence type="ECO:0000313" key="5">
    <source>
        <dbReference type="EMBL" id="MEQ1404867.1"/>
    </source>
</evidence>
<dbReference type="InterPro" id="IPR001503">
    <property type="entry name" value="Glyco_trans_10"/>
</dbReference>
<evidence type="ECO:0000259" key="4">
    <source>
        <dbReference type="Pfam" id="PF00852"/>
    </source>
</evidence>
<accession>A0ABV0LZ43</accession>
<evidence type="ECO:0000256" key="2">
    <source>
        <dbReference type="ARBA" id="ARBA00022676"/>
    </source>
</evidence>
<dbReference type="PANTHER" id="PTHR11929:SF194">
    <property type="entry name" value="ALPHA-(1,3)-FUCOSYLTRANSFERASE 10"/>
    <property type="match status" value="1"/>
</dbReference>
<dbReference type="InterPro" id="IPR055270">
    <property type="entry name" value="Glyco_tran_10_C"/>
</dbReference>
<sequence>MIRAGFISSSPNWDWLRQFPDSVPEWDGVRFDFSGNTEACDVIFVYDGLPTKVITAAAGYRVFVASEPRAIKAYDPRFLSQFDMVLTTDPQTVHPNFRLSQIGLPWLVGGWNSDGSIRQRGMCFDEFENWRPAKTKLASIVSSNKAYAEGHRSRLTFVQRVREYFGNEIDFYGRGVNSFADKLEVLAPYRYHIAIENSTYNHYWTEKLSDPFLAMTYPIYYGAPNIIDYFPTGALTSINILDIEGAIGKIKKIIESDLAERAIPILEEARRLVLYENNLFAILAEVAKDVAKMGALQRGSHGAFLEAEQVYTSSRGAKLANSAKKQARKIFSFLNRDRF</sequence>
<dbReference type="Pfam" id="PF00852">
    <property type="entry name" value="Glyco_transf_10"/>
    <property type="match status" value="1"/>
</dbReference>
<evidence type="ECO:0000256" key="3">
    <source>
        <dbReference type="ARBA" id="ARBA00022679"/>
    </source>
</evidence>
<keyword evidence="3" id="KW-0808">Transferase</keyword>
<name>A0ABV0LZ43_9HYPH</name>
<gene>
    <name evidence="5" type="ORF">ABK249_07975</name>
</gene>
<dbReference type="Proteomes" id="UP001496627">
    <property type="component" value="Unassembled WGS sequence"/>
</dbReference>
<dbReference type="Gene3D" id="3.40.50.11660">
    <property type="entry name" value="Glycosyl transferase family 10, C-terminal domain"/>
    <property type="match status" value="1"/>
</dbReference>
<dbReference type="PANTHER" id="PTHR11929">
    <property type="entry name" value="ALPHA- 1,3 -FUCOSYLTRANSFERASE"/>
    <property type="match status" value="1"/>
</dbReference>
<reference evidence="5 6" key="1">
    <citation type="submission" date="2024-05" db="EMBL/GenBank/DDBJ databases">
        <title>Neorhizobium sp. Rsf11, a plant growth promoting and heavy metal resistant PAH-degrader.</title>
        <authorList>
            <person name="Golubev S.N."/>
            <person name="Muratova A.Y."/>
            <person name="Markelova M.I."/>
        </authorList>
    </citation>
    <scope>NUCLEOTIDE SEQUENCE [LARGE SCALE GENOMIC DNA]</scope>
    <source>
        <strain evidence="5 6">Rsf11</strain>
    </source>
</reference>
<comment type="similarity">
    <text evidence="1">Belongs to the glycosyltransferase 10 family.</text>
</comment>
<organism evidence="5 6">
    <name type="scientific">Neorhizobium phenanthreniclasticum</name>
    <dbReference type="NCBI Taxonomy" id="3157917"/>
    <lineage>
        <taxon>Bacteria</taxon>
        <taxon>Pseudomonadati</taxon>
        <taxon>Pseudomonadota</taxon>
        <taxon>Alphaproteobacteria</taxon>
        <taxon>Hyphomicrobiales</taxon>
        <taxon>Rhizobiaceae</taxon>
        <taxon>Rhizobium/Agrobacterium group</taxon>
        <taxon>Neorhizobium</taxon>
    </lineage>
</organism>
<keyword evidence="6" id="KW-1185">Reference proteome</keyword>
<dbReference type="SUPFAM" id="SSF53756">
    <property type="entry name" value="UDP-Glycosyltransferase/glycogen phosphorylase"/>
    <property type="match status" value="1"/>
</dbReference>
<protein>
    <submittedName>
        <fullName evidence="5">Glycosyltransferase family 10</fullName>
    </submittedName>
</protein>
<feature type="domain" description="Fucosyltransferase C-terminal" evidence="4">
    <location>
        <begin position="132"/>
        <end position="231"/>
    </location>
</feature>
<keyword evidence="2" id="KW-0328">Glycosyltransferase</keyword>
<dbReference type="EMBL" id="JBEAAL010000003">
    <property type="protein sequence ID" value="MEQ1404867.1"/>
    <property type="molecule type" value="Genomic_DNA"/>
</dbReference>
<comment type="caution">
    <text evidence="5">The sequence shown here is derived from an EMBL/GenBank/DDBJ whole genome shotgun (WGS) entry which is preliminary data.</text>
</comment>
<proteinExistence type="inferred from homology"/>
<dbReference type="InterPro" id="IPR038577">
    <property type="entry name" value="GT10-like_C_sf"/>
</dbReference>